<dbReference type="AlphaFoldDB" id="A0A1B0AVK2"/>
<dbReference type="EMBL" id="JXJN01004278">
    <property type="status" value="NOT_ANNOTATED_CDS"/>
    <property type="molecule type" value="Genomic_DNA"/>
</dbReference>
<sequence>MSARFNYVLKLISNCISYEVSELMTDVGAHISQLFPTPLSALDGCTTALLSKLIFGMLINKEKLPAEAMAMTVTIKHIPSCTQQQQQQQQQYYSYHVNTHKERGLKVRS</sequence>
<organism evidence="1 2">
    <name type="scientific">Glossina palpalis gambiensis</name>
    <dbReference type="NCBI Taxonomy" id="67801"/>
    <lineage>
        <taxon>Eukaryota</taxon>
        <taxon>Metazoa</taxon>
        <taxon>Ecdysozoa</taxon>
        <taxon>Arthropoda</taxon>
        <taxon>Hexapoda</taxon>
        <taxon>Insecta</taxon>
        <taxon>Pterygota</taxon>
        <taxon>Neoptera</taxon>
        <taxon>Endopterygota</taxon>
        <taxon>Diptera</taxon>
        <taxon>Brachycera</taxon>
        <taxon>Muscomorpha</taxon>
        <taxon>Hippoboscoidea</taxon>
        <taxon>Glossinidae</taxon>
        <taxon>Glossina</taxon>
    </lineage>
</organism>
<reference evidence="2" key="1">
    <citation type="submission" date="2015-01" db="EMBL/GenBank/DDBJ databases">
        <authorList>
            <person name="Aksoy S."/>
            <person name="Warren W."/>
            <person name="Wilson R.K."/>
        </authorList>
    </citation>
    <scope>NUCLEOTIDE SEQUENCE [LARGE SCALE GENOMIC DNA]</scope>
    <source>
        <strain evidence="2">IAEA</strain>
    </source>
</reference>
<protein>
    <submittedName>
        <fullName evidence="1">Uncharacterized protein</fullName>
    </submittedName>
</protein>
<accession>A0A1B0AVK2</accession>
<evidence type="ECO:0000313" key="2">
    <source>
        <dbReference type="Proteomes" id="UP000092460"/>
    </source>
</evidence>
<reference evidence="1" key="2">
    <citation type="submission" date="2020-05" db="UniProtKB">
        <authorList>
            <consortium name="EnsemblMetazoa"/>
        </authorList>
    </citation>
    <scope>IDENTIFICATION</scope>
    <source>
        <strain evidence="1">IAEA</strain>
    </source>
</reference>
<dbReference type="Proteomes" id="UP000092460">
    <property type="component" value="Unassembled WGS sequence"/>
</dbReference>
<keyword evidence="2" id="KW-1185">Reference proteome</keyword>
<evidence type="ECO:0000313" key="1">
    <source>
        <dbReference type="EnsemblMetazoa" id="GPPI010079-PA"/>
    </source>
</evidence>
<proteinExistence type="predicted"/>
<dbReference type="EnsemblMetazoa" id="GPPI010079-RA">
    <property type="protein sequence ID" value="GPPI010079-PA"/>
    <property type="gene ID" value="GPPI010079"/>
</dbReference>
<dbReference type="VEuPathDB" id="VectorBase:GPPI010079"/>
<name>A0A1B0AVK2_9MUSC</name>